<evidence type="ECO:0008006" key="4">
    <source>
        <dbReference type="Google" id="ProtNLM"/>
    </source>
</evidence>
<evidence type="ECO:0000256" key="1">
    <source>
        <dbReference type="SAM" id="Phobius"/>
    </source>
</evidence>
<evidence type="ECO:0000313" key="3">
    <source>
        <dbReference type="Proteomes" id="UP000178106"/>
    </source>
</evidence>
<reference evidence="2 3" key="1">
    <citation type="journal article" date="2016" name="Nat. Commun.">
        <title>Thousands of microbial genomes shed light on interconnected biogeochemical processes in an aquifer system.</title>
        <authorList>
            <person name="Anantharaman K."/>
            <person name="Brown C.T."/>
            <person name="Hug L.A."/>
            <person name="Sharon I."/>
            <person name="Castelle C.J."/>
            <person name="Probst A.J."/>
            <person name="Thomas B.C."/>
            <person name="Singh A."/>
            <person name="Wilkins M.J."/>
            <person name="Karaoz U."/>
            <person name="Brodie E.L."/>
            <person name="Williams K.H."/>
            <person name="Hubbard S.S."/>
            <person name="Banfield J.F."/>
        </authorList>
    </citation>
    <scope>NUCLEOTIDE SEQUENCE [LARGE SCALE GENOMIC DNA]</scope>
</reference>
<keyword evidence="1" id="KW-0812">Transmembrane</keyword>
<keyword evidence="1" id="KW-0472">Membrane</keyword>
<organism evidence="2 3">
    <name type="scientific">Candidatus Lloydbacteria bacterium RIFOXYC12_FULL_46_25</name>
    <dbReference type="NCBI Taxonomy" id="1798670"/>
    <lineage>
        <taxon>Bacteria</taxon>
        <taxon>Candidatus Lloydiibacteriota</taxon>
    </lineage>
</organism>
<protein>
    <recommendedName>
        <fullName evidence="4">PrgI family protein</fullName>
    </recommendedName>
</protein>
<sequence>MQFQVPQFLDVEDKIIGPFTIKQFLYLTGGVGMGYLAMRFIPFVGMIIALGAVGLGGALGFYKINGKPFIFIIEAGFNYLRSTRLYIWRRREKDDQVTLNLTGFTPEAHHSGGMPIAGAASKLNELTWAMDIEPDNSVEIKKVHSDSPIV</sequence>
<comment type="caution">
    <text evidence="2">The sequence shown here is derived from an EMBL/GenBank/DDBJ whole genome shotgun (WGS) entry which is preliminary data.</text>
</comment>
<evidence type="ECO:0000313" key="2">
    <source>
        <dbReference type="EMBL" id="OGZ16484.1"/>
    </source>
</evidence>
<dbReference type="EMBL" id="MHLU01000173">
    <property type="protein sequence ID" value="OGZ16484.1"/>
    <property type="molecule type" value="Genomic_DNA"/>
</dbReference>
<name>A0A1G2DS42_9BACT</name>
<dbReference type="Proteomes" id="UP000178106">
    <property type="component" value="Unassembled WGS sequence"/>
</dbReference>
<proteinExistence type="predicted"/>
<keyword evidence="1" id="KW-1133">Transmembrane helix</keyword>
<dbReference type="AlphaFoldDB" id="A0A1G2DS42"/>
<gene>
    <name evidence="2" type="ORF">A2494_03950</name>
</gene>
<feature type="transmembrane region" description="Helical" evidence="1">
    <location>
        <begin position="40"/>
        <end position="62"/>
    </location>
</feature>
<accession>A0A1G2DS42</accession>